<comment type="similarity">
    <text evidence="1 2">Belongs to the nucleosome assembly protein (NAP) family.</text>
</comment>
<dbReference type="Gene3D" id="1.20.5.1500">
    <property type="match status" value="1"/>
</dbReference>
<accession>A0AAW1DTR6</accession>
<evidence type="ECO:0008006" key="6">
    <source>
        <dbReference type="Google" id="ProtNLM"/>
    </source>
</evidence>
<dbReference type="SUPFAM" id="SSF143113">
    <property type="entry name" value="NAP-like"/>
    <property type="match status" value="1"/>
</dbReference>
<evidence type="ECO:0000256" key="3">
    <source>
        <dbReference type="SAM" id="MobiDB-lite"/>
    </source>
</evidence>
<dbReference type="EMBL" id="JAPXFL010000001">
    <property type="protein sequence ID" value="KAK9513103.1"/>
    <property type="molecule type" value="Genomic_DNA"/>
</dbReference>
<comment type="caution">
    <text evidence="4">The sequence shown here is derived from an EMBL/GenBank/DDBJ whole genome shotgun (WGS) entry which is preliminary data.</text>
</comment>
<dbReference type="AlphaFoldDB" id="A0AAW1DTR6"/>
<dbReference type="GO" id="GO:0005634">
    <property type="term" value="C:nucleus"/>
    <property type="evidence" value="ECO:0007669"/>
    <property type="project" value="InterPro"/>
</dbReference>
<gene>
    <name evidence="4" type="ORF">O3M35_001367</name>
</gene>
<organism evidence="4 5">
    <name type="scientific">Rhynocoris fuscipes</name>
    <dbReference type="NCBI Taxonomy" id="488301"/>
    <lineage>
        <taxon>Eukaryota</taxon>
        <taxon>Metazoa</taxon>
        <taxon>Ecdysozoa</taxon>
        <taxon>Arthropoda</taxon>
        <taxon>Hexapoda</taxon>
        <taxon>Insecta</taxon>
        <taxon>Pterygota</taxon>
        <taxon>Neoptera</taxon>
        <taxon>Paraneoptera</taxon>
        <taxon>Hemiptera</taxon>
        <taxon>Heteroptera</taxon>
        <taxon>Panheteroptera</taxon>
        <taxon>Cimicomorpha</taxon>
        <taxon>Reduviidae</taxon>
        <taxon>Harpactorinae</taxon>
        <taxon>Harpactorini</taxon>
        <taxon>Rhynocoris</taxon>
    </lineage>
</organism>
<evidence type="ECO:0000313" key="5">
    <source>
        <dbReference type="Proteomes" id="UP001461498"/>
    </source>
</evidence>
<dbReference type="GO" id="GO:0006334">
    <property type="term" value="P:nucleosome assembly"/>
    <property type="evidence" value="ECO:0007669"/>
    <property type="project" value="InterPro"/>
</dbReference>
<feature type="compositionally biased region" description="Acidic residues" evidence="3">
    <location>
        <begin position="326"/>
        <end position="345"/>
    </location>
</feature>
<sequence length="385" mass="44105">MAGSTDVGGRGEVMNDTVNEDTVRKFLKDTNAPLGALSEIYAKDQLLMLYALPDPIKRRLRALKKLQISILNMESEFYNEVHSLEMKYHQKFKALYDKRAKIVTGKYEPNEDELHPEDNLPEIPPEVQAKLKVEQSKLADGPGIPNFWLTIFKNVGMLNEIIYTHDEDILSHLVDIRVVLKNNPMGFRLEFIFTPNEFFTNTVLTKDYEMKCCPEETDPFSFEGPEIRNTKGCKIDWKPGRDVTVKTVKKVQKHKAKGSVRTVLKTVKNESFFNFFSPPEIPEDNLTDIDEDIQMQLTADFEIGHYLRERVIPHAILFYTGEALEDEESYEDYDEEDDEEDEEESAASRSSEASSEGAEQPVKDDDEDEEDVKISSVSESEESGH</sequence>
<dbReference type="Pfam" id="PF00956">
    <property type="entry name" value="NAP"/>
    <property type="match status" value="1"/>
</dbReference>
<reference evidence="4 5" key="1">
    <citation type="submission" date="2022-12" db="EMBL/GenBank/DDBJ databases">
        <title>Chromosome-level genome assembly of true bugs.</title>
        <authorList>
            <person name="Ma L."/>
            <person name="Li H."/>
        </authorList>
    </citation>
    <scope>NUCLEOTIDE SEQUENCE [LARGE SCALE GENOMIC DNA]</scope>
    <source>
        <strain evidence="4">Lab_2022b</strain>
    </source>
</reference>
<dbReference type="EMBL" id="JAPXFL010000001">
    <property type="protein sequence ID" value="KAK9513102.1"/>
    <property type="molecule type" value="Genomic_DNA"/>
</dbReference>
<evidence type="ECO:0000313" key="4">
    <source>
        <dbReference type="EMBL" id="KAK9513102.1"/>
    </source>
</evidence>
<evidence type="ECO:0000256" key="2">
    <source>
        <dbReference type="RuleBase" id="RU003876"/>
    </source>
</evidence>
<dbReference type="InterPro" id="IPR037231">
    <property type="entry name" value="NAP-like_sf"/>
</dbReference>
<name>A0AAW1DTR6_9HEMI</name>
<dbReference type="PANTHER" id="PTHR11875">
    <property type="entry name" value="TESTIS-SPECIFIC Y-ENCODED PROTEIN"/>
    <property type="match status" value="1"/>
</dbReference>
<feature type="region of interest" description="Disordered" evidence="3">
    <location>
        <begin position="326"/>
        <end position="385"/>
    </location>
</feature>
<protein>
    <recommendedName>
        <fullName evidence="6">Nucleosome assembly protein 1-like 1</fullName>
    </recommendedName>
</protein>
<feature type="compositionally biased region" description="Low complexity" evidence="3">
    <location>
        <begin position="347"/>
        <end position="359"/>
    </location>
</feature>
<dbReference type="FunFam" id="1.20.5.1500:FF:000001">
    <property type="entry name" value="Nucleosome assembly protein 1-like 1"/>
    <property type="match status" value="1"/>
</dbReference>
<keyword evidence="5" id="KW-1185">Reference proteome</keyword>
<dbReference type="InterPro" id="IPR002164">
    <property type="entry name" value="NAP_family"/>
</dbReference>
<dbReference type="Gene3D" id="3.30.1120.90">
    <property type="entry name" value="Nucleosome assembly protein"/>
    <property type="match status" value="1"/>
</dbReference>
<dbReference type="Proteomes" id="UP001461498">
    <property type="component" value="Unassembled WGS sequence"/>
</dbReference>
<evidence type="ECO:0000256" key="1">
    <source>
        <dbReference type="ARBA" id="ARBA00009947"/>
    </source>
</evidence>
<proteinExistence type="inferred from homology"/>